<protein>
    <submittedName>
        <fullName evidence="1">Uncharacterized protein</fullName>
    </submittedName>
</protein>
<dbReference type="Proteomes" id="UP000632659">
    <property type="component" value="Unassembled WGS sequence"/>
</dbReference>
<gene>
    <name evidence="1" type="ORF">H8702_07965</name>
</gene>
<evidence type="ECO:0000313" key="2">
    <source>
        <dbReference type="Proteomes" id="UP000632659"/>
    </source>
</evidence>
<comment type="caution">
    <text evidence="1">The sequence shown here is derived from an EMBL/GenBank/DDBJ whole genome shotgun (WGS) entry which is preliminary data.</text>
</comment>
<dbReference type="AlphaFoldDB" id="A0A8J6P7T9"/>
<name>A0A8J6P7T9_9FIRM</name>
<organism evidence="1 2">
    <name type="scientific">Massiliimalia timonensis</name>
    <dbReference type="NCBI Taxonomy" id="1987501"/>
    <lineage>
        <taxon>Bacteria</taxon>
        <taxon>Bacillati</taxon>
        <taxon>Bacillota</taxon>
        <taxon>Clostridia</taxon>
        <taxon>Eubacteriales</taxon>
        <taxon>Oscillospiraceae</taxon>
        <taxon>Massiliimalia</taxon>
    </lineage>
</organism>
<dbReference type="OrthoDB" id="9949123at2"/>
<proteinExistence type="predicted"/>
<sequence>MIKKTITAKFETIDMAELAARGITNNFHHVSNIKIRFKNFPEAEHDHSDADRMDDIAPPFFALAAANNSTSFAVPAPIFPADADLFEDRSRRDVPEIERSTESRIVIEANDQVAKDIAGKLRCLGGYEIDIF</sequence>
<reference evidence="1" key="1">
    <citation type="submission" date="2020-08" db="EMBL/GenBank/DDBJ databases">
        <title>Genome public.</title>
        <authorList>
            <person name="Liu C."/>
            <person name="Sun Q."/>
        </authorList>
    </citation>
    <scope>NUCLEOTIDE SEQUENCE</scope>
    <source>
        <strain evidence="1">NSJ-15</strain>
    </source>
</reference>
<keyword evidence="2" id="KW-1185">Reference proteome</keyword>
<accession>A0A8J6P7T9</accession>
<evidence type="ECO:0000313" key="1">
    <source>
        <dbReference type="EMBL" id="MBC8611054.1"/>
    </source>
</evidence>
<dbReference type="RefSeq" id="WP_154825706.1">
    <property type="nucleotide sequence ID" value="NZ_FYDD01000003.1"/>
</dbReference>
<dbReference type="EMBL" id="JACRTL010000004">
    <property type="protein sequence ID" value="MBC8611054.1"/>
    <property type="molecule type" value="Genomic_DNA"/>
</dbReference>